<keyword evidence="3" id="KW-1185">Reference proteome</keyword>
<keyword evidence="1" id="KW-1133">Transmembrane helix</keyword>
<protein>
    <submittedName>
        <fullName evidence="2">Uncharacterized protein</fullName>
    </submittedName>
</protein>
<proteinExistence type="predicted"/>
<keyword evidence="1" id="KW-0472">Membrane</keyword>
<sequence>MSQRISWCPNYRKDIKDITTTLWLLYILFYMFLNKPTLPWEASRAKSVKQNRKSSSYYLLLDGVVQAVDDTYKQNNSFMREMVERMKSYDVVLVLLILTSLVPQR</sequence>
<dbReference type="AlphaFoldDB" id="A0A1A9V095"/>
<dbReference type="Proteomes" id="UP000078200">
    <property type="component" value="Unassembled WGS sequence"/>
</dbReference>
<name>A0A1A9V095_GLOAU</name>
<evidence type="ECO:0000256" key="1">
    <source>
        <dbReference type="SAM" id="Phobius"/>
    </source>
</evidence>
<keyword evidence="1" id="KW-0812">Transmembrane</keyword>
<evidence type="ECO:0000313" key="2">
    <source>
        <dbReference type="EnsemblMetazoa" id="GAUT021554-PA"/>
    </source>
</evidence>
<dbReference type="VEuPathDB" id="VectorBase:GAUT021554"/>
<feature type="transmembrane region" description="Helical" evidence="1">
    <location>
        <begin position="15"/>
        <end position="33"/>
    </location>
</feature>
<organism evidence="2 3">
    <name type="scientific">Glossina austeni</name>
    <name type="common">Savannah tsetse fly</name>
    <dbReference type="NCBI Taxonomy" id="7395"/>
    <lineage>
        <taxon>Eukaryota</taxon>
        <taxon>Metazoa</taxon>
        <taxon>Ecdysozoa</taxon>
        <taxon>Arthropoda</taxon>
        <taxon>Hexapoda</taxon>
        <taxon>Insecta</taxon>
        <taxon>Pterygota</taxon>
        <taxon>Neoptera</taxon>
        <taxon>Endopterygota</taxon>
        <taxon>Diptera</taxon>
        <taxon>Brachycera</taxon>
        <taxon>Muscomorpha</taxon>
        <taxon>Hippoboscoidea</taxon>
        <taxon>Glossinidae</taxon>
        <taxon>Glossina</taxon>
    </lineage>
</organism>
<reference evidence="2" key="1">
    <citation type="submission" date="2020-05" db="UniProtKB">
        <authorList>
            <consortium name="EnsemblMetazoa"/>
        </authorList>
    </citation>
    <scope>IDENTIFICATION</scope>
    <source>
        <strain evidence="2">TTRI</strain>
    </source>
</reference>
<evidence type="ECO:0000313" key="3">
    <source>
        <dbReference type="Proteomes" id="UP000078200"/>
    </source>
</evidence>
<dbReference type="EnsemblMetazoa" id="GAUT021554-RA">
    <property type="protein sequence ID" value="GAUT021554-PA"/>
    <property type="gene ID" value="GAUT021554"/>
</dbReference>
<accession>A0A1A9V095</accession>